<dbReference type="InterPro" id="IPR036271">
    <property type="entry name" value="Tet_transcr_reg_TetR-rel_C_sf"/>
</dbReference>
<dbReference type="Pfam" id="PF21943">
    <property type="entry name" value="TetR_C_46"/>
    <property type="match status" value="1"/>
</dbReference>
<dbReference type="GO" id="GO:0045892">
    <property type="term" value="P:negative regulation of DNA-templated transcription"/>
    <property type="evidence" value="ECO:0007669"/>
    <property type="project" value="UniProtKB-ARBA"/>
</dbReference>
<evidence type="ECO:0000313" key="6">
    <source>
        <dbReference type="EMBL" id="GAB78282.1"/>
    </source>
</evidence>
<dbReference type="InterPro" id="IPR054129">
    <property type="entry name" value="DesT_TetR_C"/>
</dbReference>
<evidence type="ECO:0000256" key="1">
    <source>
        <dbReference type="ARBA" id="ARBA00023015"/>
    </source>
</evidence>
<evidence type="ECO:0000256" key="4">
    <source>
        <dbReference type="PROSITE-ProRule" id="PRU00335"/>
    </source>
</evidence>
<dbReference type="PROSITE" id="PS50977">
    <property type="entry name" value="HTH_TETR_2"/>
    <property type="match status" value="1"/>
</dbReference>
<dbReference type="SUPFAM" id="SSF46689">
    <property type="entry name" value="Homeodomain-like"/>
    <property type="match status" value="1"/>
</dbReference>
<dbReference type="SUPFAM" id="SSF48498">
    <property type="entry name" value="Tetracyclin repressor-like, C-terminal domain"/>
    <property type="match status" value="1"/>
</dbReference>
<evidence type="ECO:0000259" key="5">
    <source>
        <dbReference type="PROSITE" id="PS50977"/>
    </source>
</evidence>
<keyword evidence="1" id="KW-0805">Transcription regulation</keyword>
<dbReference type="OrthoDB" id="70491at2"/>
<reference evidence="6 7" key="1">
    <citation type="submission" date="2012-08" db="EMBL/GenBank/DDBJ databases">
        <title>Whole genome shotgun sequence of Austwickia chelonae NBRC 105200.</title>
        <authorList>
            <person name="Yoshida I."/>
            <person name="Hosoyama A."/>
            <person name="Tsuchikane K."/>
            <person name="Katsumata H."/>
            <person name="Ando Y."/>
            <person name="Ohji S."/>
            <person name="Hamada M."/>
            <person name="Tamura T."/>
            <person name="Yamazoe A."/>
            <person name="Yamazaki S."/>
            <person name="Fujita N."/>
        </authorList>
    </citation>
    <scope>NUCLEOTIDE SEQUENCE [LARGE SCALE GENOMIC DNA]</scope>
    <source>
        <strain evidence="6 7">NBRC 105200</strain>
    </source>
</reference>
<feature type="DNA-binding region" description="H-T-H motif" evidence="4">
    <location>
        <begin position="41"/>
        <end position="60"/>
    </location>
</feature>
<dbReference type="Proteomes" id="UP000008495">
    <property type="component" value="Unassembled WGS sequence"/>
</dbReference>
<evidence type="ECO:0000313" key="7">
    <source>
        <dbReference type="Proteomes" id="UP000008495"/>
    </source>
</evidence>
<dbReference type="EMBL" id="BAGZ01000008">
    <property type="protein sequence ID" value="GAB78282.1"/>
    <property type="molecule type" value="Genomic_DNA"/>
</dbReference>
<dbReference type="PANTHER" id="PTHR30055:SF160">
    <property type="entry name" value="TRANSCRIPTIONAL REGULATORY PROTEIN (PROBABLY ASNC-FAMILY)-RELATED"/>
    <property type="match status" value="1"/>
</dbReference>
<accession>K6W8X7</accession>
<gene>
    <name evidence="6" type="ORF">AUCHE_08_05280</name>
</gene>
<sequence length="217" mass="24016">MIYDGDAPLSRGGRLSRQERRAQLLEAAQDVFVSSGYHAAAMDEIAERAGVSKPVLYQHFPGKMELYLALLDDANEQLTDTVLSALAEAPTLAERVVATIEAYFEFVSRDRTPYRLVFESDLVNDPSVRERLESVEYAIAEAVAPLMQVNTDFSDAEARLLATAMVGMAQQSARLWQEEGQQIPRVHAARLVAALAFTGVKRLPRTSAEVDGFFVEH</sequence>
<dbReference type="PANTHER" id="PTHR30055">
    <property type="entry name" value="HTH-TYPE TRANSCRIPTIONAL REGULATOR RUTR"/>
    <property type="match status" value="1"/>
</dbReference>
<name>K6W8X7_9MICO</name>
<dbReference type="InterPro" id="IPR001647">
    <property type="entry name" value="HTH_TetR"/>
</dbReference>
<dbReference type="InterPro" id="IPR009057">
    <property type="entry name" value="Homeodomain-like_sf"/>
</dbReference>
<keyword evidence="7" id="KW-1185">Reference proteome</keyword>
<dbReference type="InterPro" id="IPR050109">
    <property type="entry name" value="HTH-type_TetR-like_transc_reg"/>
</dbReference>
<dbReference type="RefSeq" id="WP_006503037.1">
    <property type="nucleotide sequence ID" value="NZ_BAGZ01000008.1"/>
</dbReference>
<dbReference type="GO" id="GO:0003700">
    <property type="term" value="F:DNA-binding transcription factor activity"/>
    <property type="evidence" value="ECO:0007669"/>
    <property type="project" value="TreeGrafter"/>
</dbReference>
<dbReference type="AlphaFoldDB" id="K6W8X7"/>
<dbReference type="Gene3D" id="1.10.357.10">
    <property type="entry name" value="Tetracycline Repressor, domain 2"/>
    <property type="match status" value="1"/>
</dbReference>
<organism evidence="6 7">
    <name type="scientific">Austwickia chelonae NBRC 105200</name>
    <dbReference type="NCBI Taxonomy" id="1184607"/>
    <lineage>
        <taxon>Bacteria</taxon>
        <taxon>Bacillati</taxon>
        <taxon>Actinomycetota</taxon>
        <taxon>Actinomycetes</taxon>
        <taxon>Micrococcales</taxon>
        <taxon>Dermatophilaceae</taxon>
        <taxon>Austwickia</taxon>
    </lineage>
</organism>
<dbReference type="PRINTS" id="PR00455">
    <property type="entry name" value="HTHTETR"/>
</dbReference>
<proteinExistence type="predicted"/>
<keyword evidence="2 4" id="KW-0238">DNA-binding</keyword>
<keyword evidence="3" id="KW-0804">Transcription</keyword>
<dbReference type="GO" id="GO:0000976">
    <property type="term" value="F:transcription cis-regulatory region binding"/>
    <property type="evidence" value="ECO:0007669"/>
    <property type="project" value="TreeGrafter"/>
</dbReference>
<dbReference type="STRING" id="100225.SAMN05421595_0799"/>
<feature type="domain" description="HTH tetR-type" evidence="5">
    <location>
        <begin position="18"/>
        <end position="78"/>
    </location>
</feature>
<protein>
    <submittedName>
        <fullName evidence="6">Putative TetR family transcriptional regulator</fullName>
    </submittedName>
</protein>
<dbReference type="FunFam" id="1.10.10.60:FF:000141">
    <property type="entry name" value="TetR family transcriptional regulator"/>
    <property type="match status" value="1"/>
</dbReference>
<evidence type="ECO:0000256" key="3">
    <source>
        <dbReference type="ARBA" id="ARBA00023163"/>
    </source>
</evidence>
<dbReference type="Pfam" id="PF00440">
    <property type="entry name" value="TetR_N"/>
    <property type="match status" value="1"/>
</dbReference>
<evidence type="ECO:0000256" key="2">
    <source>
        <dbReference type="ARBA" id="ARBA00023125"/>
    </source>
</evidence>
<comment type="caution">
    <text evidence="6">The sequence shown here is derived from an EMBL/GenBank/DDBJ whole genome shotgun (WGS) entry which is preliminary data.</text>
</comment>
<dbReference type="eggNOG" id="COG1309">
    <property type="taxonomic scope" value="Bacteria"/>
</dbReference>